<dbReference type="InterPro" id="IPR013647">
    <property type="entry name" value="OligopepF_N_dom"/>
</dbReference>
<keyword evidence="2 6" id="KW-0479">Metal-binding</keyword>
<feature type="domain" description="Peptidase M3A/M3B catalytic" evidence="7">
    <location>
        <begin position="204"/>
        <end position="582"/>
    </location>
</feature>
<evidence type="ECO:0000259" key="8">
    <source>
        <dbReference type="Pfam" id="PF08439"/>
    </source>
</evidence>
<dbReference type="PANTHER" id="PTHR34217">
    <property type="entry name" value="METAL-DEPENDENT CARBOXYPEPTIDASE"/>
    <property type="match status" value="1"/>
</dbReference>
<dbReference type="Gene3D" id="1.20.140.70">
    <property type="entry name" value="Oligopeptidase f, N-terminal domain"/>
    <property type="match status" value="1"/>
</dbReference>
<dbReference type="Pfam" id="PF08439">
    <property type="entry name" value="Peptidase_M3_N"/>
    <property type="match status" value="1"/>
</dbReference>
<dbReference type="CDD" id="cd09607">
    <property type="entry name" value="M3B_PepF"/>
    <property type="match status" value="1"/>
</dbReference>
<evidence type="ECO:0000313" key="10">
    <source>
        <dbReference type="Proteomes" id="UP000769780"/>
    </source>
</evidence>
<reference evidence="9 10" key="1">
    <citation type="submission" date="2020-07" db="EMBL/GenBank/DDBJ databases">
        <title>Fungal Genomes of the International Space Station.</title>
        <authorList>
            <person name="Seuylemezian A."/>
            <person name="Singh N.K."/>
            <person name="Wood J."/>
            <person name="Venkateswaran K."/>
        </authorList>
    </citation>
    <scope>NUCLEOTIDE SEQUENCE [LARGE SCALE GENOMIC DNA]</scope>
    <source>
        <strain evidence="9 10">PL-B2</strain>
    </source>
</reference>
<comment type="similarity">
    <text evidence="6">Belongs to the peptidase M3 family.</text>
</comment>
<dbReference type="InterPro" id="IPR034006">
    <property type="entry name" value="M3B_PepF_2"/>
</dbReference>
<evidence type="ECO:0000256" key="4">
    <source>
        <dbReference type="ARBA" id="ARBA00022833"/>
    </source>
</evidence>
<keyword evidence="1 6" id="KW-0645">Protease</keyword>
<keyword evidence="5 6" id="KW-0482">Metalloprotease</keyword>
<proteinExistence type="inferred from homology"/>
<name>A0ABS7K262_9BACI</name>
<sequence length="601" mass="68802">MVHTYSDNWNLEVFFQGGSHSEGFKHYLDETVKNIGDYRNAVNSWNPEGSLDGTTALINLISGFERAAKQLRQAGAFVSCLQAQNTLDKKATELKAKITELSASFQTVLLEFDNKLTKISETEWSKFMEDPLLKELQFVLEERRERAAEKCSAEEEALITALSTDGYHGWSQMYDLLVSSVKIHINENGEVKQLSVGQAANRFSNGNREVRKETFFEWEKAWGAKADFFAKTLNHLAGFRLNTYKQRGWEDVLKEPLDINRMKKETLDSMWSAISDQKQPFVQFLERKASLLGLEKLSWYDLDAPLGKSSTKMTYQEGADFIIDHFEKFGPEMAKFARKAFEDNWIEAEDREGKAPGGFHTFFPESSQSRIFMTYSGTPSNVSTLAHELGHGFHTYAMKDLHLLNRNYAMNVAETASTFAEMLVSDAAVKKAKTKEEKIALLEDKIQRSVALLMNIHARFLFETRFYEERRSGVISVERLNQLMEEAQVEAYGGALEDYHPLFWASKLHFFITGVPFYNFPYTFGFLFSLGIYAQALEAGDGYEEKYIELLKDTASMTVEELALKHINVNLTEKEFWEKAVKLCVDDVEEFLKLTNDKITQ</sequence>
<dbReference type="Gene3D" id="1.10.1370.20">
    <property type="entry name" value="Oligoendopeptidase f, C-terminal domain"/>
    <property type="match status" value="1"/>
</dbReference>
<keyword evidence="3 6" id="KW-0378">Hydrolase</keyword>
<evidence type="ECO:0000256" key="3">
    <source>
        <dbReference type="ARBA" id="ARBA00022801"/>
    </source>
</evidence>
<dbReference type="InterPro" id="IPR042088">
    <property type="entry name" value="OligoPept_F_C"/>
</dbReference>
<accession>A0ABS7K262</accession>
<protein>
    <submittedName>
        <fullName evidence="9">M3 family oligoendopeptidase</fullName>
    </submittedName>
</protein>
<evidence type="ECO:0000256" key="6">
    <source>
        <dbReference type="RuleBase" id="RU003435"/>
    </source>
</evidence>
<comment type="caution">
    <text evidence="9">The sequence shown here is derived from an EMBL/GenBank/DDBJ whole genome shotgun (WGS) entry which is preliminary data.</text>
</comment>
<dbReference type="RefSeq" id="WP_221872069.1">
    <property type="nucleotide sequence ID" value="NZ_JACWFH010000008.1"/>
</dbReference>
<evidence type="ECO:0000259" key="7">
    <source>
        <dbReference type="Pfam" id="PF01432"/>
    </source>
</evidence>
<dbReference type="InterPro" id="IPR001333">
    <property type="entry name" value="Peptidase_M32_Taq"/>
</dbReference>
<feature type="domain" description="Oligopeptidase F N-terminal" evidence="8">
    <location>
        <begin position="116"/>
        <end position="182"/>
    </location>
</feature>
<keyword evidence="10" id="KW-1185">Reference proteome</keyword>
<dbReference type="Pfam" id="PF01432">
    <property type="entry name" value="Peptidase_M3"/>
    <property type="match status" value="1"/>
</dbReference>
<evidence type="ECO:0000313" key="9">
    <source>
        <dbReference type="EMBL" id="MBY0096293.1"/>
    </source>
</evidence>
<evidence type="ECO:0000256" key="5">
    <source>
        <dbReference type="ARBA" id="ARBA00023049"/>
    </source>
</evidence>
<keyword evidence="4 6" id="KW-0862">Zinc</keyword>
<dbReference type="InterPro" id="IPR011977">
    <property type="entry name" value="Pept_M3B_clade3"/>
</dbReference>
<organism evidence="9 10">
    <name type="scientific">Mesobacillus maritimus</name>
    <dbReference type="NCBI Taxonomy" id="1643336"/>
    <lineage>
        <taxon>Bacteria</taxon>
        <taxon>Bacillati</taxon>
        <taxon>Bacillota</taxon>
        <taxon>Bacilli</taxon>
        <taxon>Bacillales</taxon>
        <taxon>Bacillaceae</taxon>
        <taxon>Mesobacillus</taxon>
    </lineage>
</organism>
<dbReference type="InterPro" id="IPR001567">
    <property type="entry name" value="Pept_M3A_M3B_dom"/>
</dbReference>
<evidence type="ECO:0000256" key="2">
    <source>
        <dbReference type="ARBA" id="ARBA00022723"/>
    </source>
</evidence>
<comment type="cofactor">
    <cofactor evidence="6">
        <name>Zn(2+)</name>
        <dbReference type="ChEBI" id="CHEBI:29105"/>
    </cofactor>
    <text evidence="6">Binds 1 zinc ion.</text>
</comment>
<dbReference type="EMBL" id="JACWFH010000008">
    <property type="protein sequence ID" value="MBY0096293.1"/>
    <property type="molecule type" value="Genomic_DNA"/>
</dbReference>
<dbReference type="SUPFAM" id="SSF55486">
    <property type="entry name" value="Metalloproteases ('zincins'), catalytic domain"/>
    <property type="match status" value="1"/>
</dbReference>
<dbReference type="Proteomes" id="UP000769780">
    <property type="component" value="Unassembled WGS sequence"/>
</dbReference>
<gene>
    <name evidence="9" type="ORF">H0185_05675</name>
</gene>
<evidence type="ECO:0000256" key="1">
    <source>
        <dbReference type="ARBA" id="ARBA00022670"/>
    </source>
</evidence>
<dbReference type="PANTHER" id="PTHR34217:SF1">
    <property type="entry name" value="CARBOXYPEPTIDASE 1"/>
    <property type="match status" value="1"/>
</dbReference>
<dbReference type="NCBIfam" id="TIGR02290">
    <property type="entry name" value="M3_fam_3"/>
    <property type="match status" value="1"/>
</dbReference>